<evidence type="ECO:0000259" key="5">
    <source>
        <dbReference type="Pfam" id="PF00669"/>
    </source>
</evidence>
<comment type="function">
    <text evidence="4">Flagellin is the subunit protein which polymerizes to form the filaments of bacterial flagella.</text>
</comment>
<dbReference type="GO" id="GO:0005576">
    <property type="term" value="C:extracellular region"/>
    <property type="evidence" value="ECO:0007669"/>
    <property type="project" value="UniProtKB-SubCell"/>
</dbReference>
<evidence type="ECO:0000256" key="1">
    <source>
        <dbReference type="ARBA" id="ARBA00005709"/>
    </source>
</evidence>
<organism evidence="7 8">
    <name type="scientific">Clostridium thailandense</name>
    <dbReference type="NCBI Taxonomy" id="2794346"/>
    <lineage>
        <taxon>Bacteria</taxon>
        <taxon>Bacillati</taxon>
        <taxon>Bacillota</taxon>
        <taxon>Clostridia</taxon>
        <taxon>Eubacteriales</taxon>
        <taxon>Clostridiaceae</taxon>
        <taxon>Clostridium</taxon>
    </lineage>
</organism>
<dbReference type="InterPro" id="IPR001492">
    <property type="entry name" value="Flagellin"/>
</dbReference>
<dbReference type="AlphaFoldDB" id="A0A949WQ48"/>
<evidence type="ECO:0000313" key="8">
    <source>
        <dbReference type="Proteomes" id="UP000694308"/>
    </source>
</evidence>
<keyword evidence="8" id="KW-1185">Reference proteome</keyword>
<evidence type="ECO:0000259" key="6">
    <source>
        <dbReference type="Pfam" id="PF00700"/>
    </source>
</evidence>
<dbReference type="GO" id="GO:0005198">
    <property type="term" value="F:structural molecule activity"/>
    <property type="evidence" value="ECO:0007669"/>
    <property type="project" value="UniProtKB-UniRule"/>
</dbReference>
<dbReference type="Pfam" id="PF00700">
    <property type="entry name" value="Flagellin_C"/>
    <property type="match status" value="1"/>
</dbReference>
<dbReference type="InterPro" id="IPR046358">
    <property type="entry name" value="Flagellin_C"/>
</dbReference>
<dbReference type="Pfam" id="PF00669">
    <property type="entry name" value="Flagellin_N"/>
    <property type="match status" value="1"/>
</dbReference>
<dbReference type="EMBL" id="JAEEGC010000021">
    <property type="protein sequence ID" value="MBV7272240.1"/>
    <property type="molecule type" value="Genomic_DNA"/>
</dbReference>
<comment type="similarity">
    <text evidence="1 4">Belongs to the bacterial flagellin family.</text>
</comment>
<evidence type="ECO:0000313" key="7">
    <source>
        <dbReference type="EMBL" id="MBV7272240.1"/>
    </source>
</evidence>
<keyword evidence="3 4" id="KW-0975">Bacterial flagellum</keyword>
<keyword evidence="7" id="KW-0969">Cilium</keyword>
<name>A0A949WQ48_9CLOT</name>
<dbReference type="Proteomes" id="UP000694308">
    <property type="component" value="Unassembled WGS sequence"/>
</dbReference>
<keyword evidence="4" id="KW-0964">Secreted</keyword>
<protein>
    <recommendedName>
        <fullName evidence="2 4">Flagellin</fullName>
    </recommendedName>
</protein>
<evidence type="ECO:0000256" key="2">
    <source>
        <dbReference type="ARBA" id="ARBA00020110"/>
    </source>
</evidence>
<sequence length="316" mass="34027">MIINHNINAMIACNYMTKNMNMLGKVMQRLSSGLRINSAADDPAGLAISERMKGQIRGLEQASRNVQDAISVIQVADGALNESHSILQRMKALATQASNGTLNDTDRNSIQQEINQLTSEINDIGNNTEFNTIKLLNGNGKNTNELKIQVGASSGQMVGIELEDMRARALGISGDSGGSVVSKDGSITAKFAKADSKEPNNGVTNESGNKVVEYALDVTNPENASNAIKIYSDAIEKVSSCRGRLGAEQNALEYRADYLNNAAENLTSAESRIADADMAKEMMEYARYNILFQGAQALFSQANQQAKGVIELLKSL</sequence>
<comment type="subcellular location">
    <subcellularLocation>
        <location evidence="4">Secreted</location>
    </subcellularLocation>
    <subcellularLocation>
        <location evidence="4">Bacterial flagellum</location>
    </subcellularLocation>
</comment>
<feature type="domain" description="Flagellin C-terminal" evidence="6">
    <location>
        <begin position="229"/>
        <end position="313"/>
    </location>
</feature>
<dbReference type="PANTHER" id="PTHR42792">
    <property type="entry name" value="FLAGELLIN"/>
    <property type="match status" value="1"/>
</dbReference>
<dbReference type="GO" id="GO:0009288">
    <property type="term" value="C:bacterial-type flagellum"/>
    <property type="evidence" value="ECO:0007669"/>
    <property type="project" value="UniProtKB-SubCell"/>
</dbReference>
<dbReference type="InterPro" id="IPR001029">
    <property type="entry name" value="Flagellin_N"/>
</dbReference>
<keyword evidence="7" id="KW-0282">Flagellum</keyword>
<gene>
    <name evidence="7" type="ORF">I6U48_04825</name>
</gene>
<dbReference type="RefSeq" id="WP_218319274.1">
    <property type="nucleotide sequence ID" value="NZ_JAEEGC010000021.1"/>
</dbReference>
<accession>A0A949WQ48</accession>
<keyword evidence="7" id="KW-0966">Cell projection</keyword>
<evidence type="ECO:0000256" key="3">
    <source>
        <dbReference type="ARBA" id="ARBA00023143"/>
    </source>
</evidence>
<feature type="domain" description="Flagellin N-terminal" evidence="5">
    <location>
        <begin position="3"/>
        <end position="139"/>
    </location>
</feature>
<evidence type="ECO:0000256" key="4">
    <source>
        <dbReference type="RuleBase" id="RU362073"/>
    </source>
</evidence>
<dbReference type="PANTHER" id="PTHR42792:SF2">
    <property type="entry name" value="FLAGELLIN"/>
    <property type="match status" value="1"/>
</dbReference>
<proteinExistence type="inferred from homology"/>
<reference evidence="7" key="1">
    <citation type="submission" date="2020-12" db="EMBL/GenBank/DDBJ databases">
        <title>Clostridium thailandense sp. nov., a novel acetogenic bacterium isolated from peat land soil in Thailand.</title>
        <authorList>
            <person name="Chaikitkaew S."/>
            <person name="Birkeland N.K."/>
        </authorList>
    </citation>
    <scope>NUCLEOTIDE SEQUENCE</scope>
    <source>
        <strain evidence="7">PL3</strain>
    </source>
</reference>
<comment type="caution">
    <text evidence="7">The sequence shown here is derived from an EMBL/GenBank/DDBJ whole genome shotgun (WGS) entry which is preliminary data.</text>
</comment>